<dbReference type="PROSITE" id="PS51900">
    <property type="entry name" value="CB"/>
    <property type="match status" value="1"/>
</dbReference>
<protein>
    <recommendedName>
        <fullName evidence="3">Core-binding (CB) domain-containing protein</fullName>
    </recommendedName>
</protein>
<dbReference type="InterPro" id="IPR044068">
    <property type="entry name" value="CB"/>
</dbReference>
<evidence type="ECO:0000313" key="5">
    <source>
        <dbReference type="Proteomes" id="UP000077684"/>
    </source>
</evidence>
<evidence type="ECO:0000256" key="2">
    <source>
        <dbReference type="SAM" id="MobiDB-lite"/>
    </source>
</evidence>
<dbReference type="InterPro" id="IPR010998">
    <property type="entry name" value="Integrase_recombinase_N"/>
</dbReference>
<feature type="region of interest" description="Disordered" evidence="2">
    <location>
        <begin position="1"/>
        <end position="38"/>
    </location>
</feature>
<proteinExistence type="predicted"/>
<sequence length="196" mass="21338">MRSLLLDDASHSSTTGRDLGGSNAVGASTETAYIPTPGSKLDTPAELMLRRSLFPNVPTVERLLTWRPGVNLSFALLTSSGNHLPNSKTHQAQVLRALRSSIEENTRKNYGSGIGIFLAFAFDHGLAVTDIFPVSEGVLLAFVGSCGGVRSARTVKKYLSALSFWHRMWGQQWRIFPMVMQALKGVAKLAPQKKPL</sequence>
<reference evidence="4" key="1">
    <citation type="submission" date="2016-04" db="EMBL/GenBank/DDBJ databases">
        <authorList>
            <person name="Nguyen H.D."/>
            <person name="Samba Siva P."/>
            <person name="Cullis J."/>
            <person name="Levesque C.A."/>
            <person name="Hambleton S."/>
        </authorList>
    </citation>
    <scope>NUCLEOTIDE SEQUENCE</scope>
    <source>
        <strain evidence="4">DAOMC 236426</strain>
    </source>
</reference>
<accession>A0A8X7MJQ4</accession>
<keyword evidence="5" id="KW-1185">Reference proteome</keyword>
<reference evidence="4" key="2">
    <citation type="journal article" date="2019" name="IMA Fungus">
        <title>Genome sequencing and comparison of five Tilletia species to identify candidate genes for the detection of regulated species infecting wheat.</title>
        <authorList>
            <person name="Nguyen H.D.T."/>
            <person name="Sultana T."/>
            <person name="Kesanakurti P."/>
            <person name="Hambleton S."/>
        </authorList>
    </citation>
    <scope>NUCLEOTIDE SEQUENCE</scope>
    <source>
        <strain evidence="4">DAOMC 236426</strain>
    </source>
</reference>
<evidence type="ECO:0000313" key="4">
    <source>
        <dbReference type="EMBL" id="KAE8238866.1"/>
    </source>
</evidence>
<evidence type="ECO:0000256" key="1">
    <source>
        <dbReference type="ARBA" id="ARBA00023125"/>
    </source>
</evidence>
<dbReference type="SUPFAM" id="SSF47823">
    <property type="entry name" value="lambda integrase-like, N-terminal domain"/>
    <property type="match status" value="1"/>
</dbReference>
<comment type="caution">
    <text evidence="4">The sequence shown here is derived from an EMBL/GenBank/DDBJ whole genome shotgun (WGS) entry which is preliminary data.</text>
</comment>
<gene>
    <name evidence="4" type="ORF">A4X06_0g8598</name>
</gene>
<dbReference type="Proteomes" id="UP000077684">
    <property type="component" value="Unassembled WGS sequence"/>
</dbReference>
<organism evidence="4 5">
    <name type="scientific">Tilletia controversa</name>
    <name type="common">dwarf bunt fungus</name>
    <dbReference type="NCBI Taxonomy" id="13291"/>
    <lineage>
        <taxon>Eukaryota</taxon>
        <taxon>Fungi</taxon>
        <taxon>Dikarya</taxon>
        <taxon>Basidiomycota</taxon>
        <taxon>Ustilaginomycotina</taxon>
        <taxon>Exobasidiomycetes</taxon>
        <taxon>Tilletiales</taxon>
        <taxon>Tilletiaceae</taxon>
        <taxon>Tilletia</taxon>
    </lineage>
</organism>
<dbReference type="AlphaFoldDB" id="A0A8X7MJQ4"/>
<name>A0A8X7MJQ4_9BASI</name>
<dbReference type="EMBL" id="LWDE02001960">
    <property type="protein sequence ID" value="KAE8238866.1"/>
    <property type="molecule type" value="Genomic_DNA"/>
</dbReference>
<feature type="domain" description="Core-binding (CB)" evidence="3">
    <location>
        <begin position="85"/>
        <end position="170"/>
    </location>
</feature>
<evidence type="ECO:0000259" key="3">
    <source>
        <dbReference type="PROSITE" id="PS51900"/>
    </source>
</evidence>
<keyword evidence="1" id="KW-0238">DNA-binding</keyword>
<dbReference type="GO" id="GO:0003677">
    <property type="term" value="F:DNA binding"/>
    <property type="evidence" value="ECO:0007669"/>
    <property type="project" value="UniProtKB-KW"/>
</dbReference>
<dbReference type="Gene3D" id="1.10.150.130">
    <property type="match status" value="1"/>
</dbReference>